<sequence>MALLQPRPHLEHLFPHRPNSRSRRAHDLPHVTYVGKIGNSLYAMGHENFPLVVFDNTQPLSIPEGETDGEVDIPCRGIECLIGARSMEKVDQWGMPPLLEGCVL</sequence>
<gene>
    <name evidence="2" type="ORF">M422DRAFT_270834</name>
</gene>
<accession>A0A0C9UG84</accession>
<dbReference type="Proteomes" id="UP000054279">
    <property type="component" value="Unassembled WGS sequence"/>
</dbReference>
<protein>
    <submittedName>
        <fullName evidence="2">Uncharacterized protein</fullName>
    </submittedName>
</protein>
<dbReference type="HOGENOM" id="CLU_2251773_0_0_1"/>
<dbReference type="EMBL" id="KN837319">
    <property type="protein sequence ID" value="KIJ27982.1"/>
    <property type="molecule type" value="Genomic_DNA"/>
</dbReference>
<dbReference type="OrthoDB" id="63989at2759"/>
<evidence type="ECO:0000313" key="2">
    <source>
        <dbReference type="EMBL" id="KIJ27982.1"/>
    </source>
</evidence>
<dbReference type="AlphaFoldDB" id="A0A0C9UG84"/>
<proteinExistence type="predicted"/>
<evidence type="ECO:0000313" key="3">
    <source>
        <dbReference type="Proteomes" id="UP000054279"/>
    </source>
</evidence>
<reference evidence="2 3" key="1">
    <citation type="submission" date="2014-06" db="EMBL/GenBank/DDBJ databases">
        <title>Evolutionary Origins and Diversification of the Mycorrhizal Mutualists.</title>
        <authorList>
            <consortium name="DOE Joint Genome Institute"/>
            <consortium name="Mycorrhizal Genomics Consortium"/>
            <person name="Kohler A."/>
            <person name="Kuo A."/>
            <person name="Nagy L.G."/>
            <person name="Floudas D."/>
            <person name="Copeland A."/>
            <person name="Barry K.W."/>
            <person name="Cichocki N."/>
            <person name="Veneault-Fourrey C."/>
            <person name="LaButti K."/>
            <person name="Lindquist E.A."/>
            <person name="Lipzen A."/>
            <person name="Lundell T."/>
            <person name="Morin E."/>
            <person name="Murat C."/>
            <person name="Riley R."/>
            <person name="Ohm R."/>
            <person name="Sun H."/>
            <person name="Tunlid A."/>
            <person name="Henrissat B."/>
            <person name="Grigoriev I.V."/>
            <person name="Hibbett D.S."/>
            <person name="Martin F."/>
        </authorList>
    </citation>
    <scope>NUCLEOTIDE SEQUENCE [LARGE SCALE GENOMIC DNA]</scope>
    <source>
        <strain evidence="2 3">SS14</strain>
    </source>
</reference>
<keyword evidence="3" id="KW-1185">Reference proteome</keyword>
<feature type="region of interest" description="Disordered" evidence="1">
    <location>
        <begin position="1"/>
        <end position="23"/>
    </location>
</feature>
<name>A0A0C9UG84_SPHS4</name>
<organism evidence="2 3">
    <name type="scientific">Sphaerobolus stellatus (strain SS14)</name>
    <dbReference type="NCBI Taxonomy" id="990650"/>
    <lineage>
        <taxon>Eukaryota</taxon>
        <taxon>Fungi</taxon>
        <taxon>Dikarya</taxon>
        <taxon>Basidiomycota</taxon>
        <taxon>Agaricomycotina</taxon>
        <taxon>Agaricomycetes</taxon>
        <taxon>Phallomycetidae</taxon>
        <taxon>Geastrales</taxon>
        <taxon>Sphaerobolaceae</taxon>
        <taxon>Sphaerobolus</taxon>
    </lineage>
</organism>
<evidence type="ECO:0000256" key="1">
    <source>
        <dbReference type="SAM" id="MobiDB-lite"/>
    </source>
</evidence>